<evidence type="ECO:0000313" key="13">
    <source>
        <dbReference type="EMBL" id="KAF2726195.1"/>
    </source>
</evidence>
<evidence type="ECO:0000256" key="6">
    <source>
        <dbReference type="ARBA" id="ARBA00022771"/>
    </source>
</evidence>
<dbReference type="PANTHER" id="PTHR21330">
    <property type="entry name" value="E3 SUMO-PROTEIN LIGASE NSE2"/>
    <property type="match status" value="1"/>
</dbReference>
<comment type="caution">
    <text evidence="13">The sequence shown here is derived from an EMBL/GenBank/DDBJ whole genome shotgun (WGS) entry which is preliminary data.</text>
</comment>
<evidence type="ECO:0000259" key="12">
    <source>
        <dbReference type="PROSITE" id="PS51044"/>
    </source>
</evidence>
<organism evidence="13 14">
    <name type="scientific">Polychaeton citri CBS 116435</name>
    <dbReference type="NCBI Taxonomy" id="1314669"/>
    <lineage>
        <taxon>Eukaryota</taxon>
        <taxon>Fungi</taxon>
        <taxon>Dikarya</taxon>
        <taxon>Ascomycota</taxon>
        <taxon>Pezizomycotina</taxon>
        <taxon>Dothideomycetes</taxon>
        <taxon>Dothideomycetidae</taxon>
        <taxon>Capnodiales</taxon>
        <taxon>Capnodiaceae</taxon>
        <taxon>Polychaeton</taxon>
    </lineage>
</organism>
<comment type="pathway">
    <text evidence="2">Protein modification; protein sumoylation.</text>
</comment>
<dbReference type="InterPro" id="IPR013083">
    <property type="entry name" value="Znf_RING/FYVE/PHD"/>
</dbReference>
<feature type="compositionally biased region" description="Polar residues" evidence="11">
    <location>
        <begin position="152"/>
        <end position="163"/>
    </location>
</feature>
<keyword evidence="14" id="KW-1185">Reference proteome</keyword>
<feature type="compositionally biased region" description="Polar residues" evidence="11">
    <location>
        <begin position="191"/>
        <end position="203"/>
    </location>
</feature>
<keyword evidence="9" id="KW-0539">Nucleus</keyword>
<dbReference type="GO" id="GO:0005634">
    <property type="term" value="C:nucleus"/>
    <property type="evidence" value="ECO:0007669"/>
    <property type="project" value="UniProtKB-SubCell"/>
</dbReference>
<evidence type="ECO:0000256" key="7">
    <source>
        <dbReference type="ARBA" id="ARBA00022786"/>
    </source>
</evidence>
<evidence type="ECO:0000256" key="4">
    <source>
        <dbReference type="ARBA" id="ARBA00022679"/>
    </source>
</evidence>
<evidence type="ECO:0000256" key="2">
    <source>
        <dbReference type="ARBA" id="ARBA00004718"/>
    </source>
</evidence>
<dbReference type="GO" id="GO:0030915">
    <property type="term" value="C:Smc5-Smc6 complex"/>
    <property type="evidence" value="ECO:0007669"/>
    <property type="project" value="InterPro"/>
</dbReference>
<evidence type="ECO:0000256" key="5">
    <source>
        <dbReference type="ARBA" id="ARBA00022723"/>
    </source>
</evidence>
<evidence type="ECO:0000256" key="8">
    <source>
        <dbReference type="ARBA" id="ARBA00022833"/>
    </source>
</evidence>
<feature type="compositionally biased region" description="Acidic residues" evidence="11">
    <location>
        <begin position="175"/>
        <end position="189"/>
    </location>
</feature>
<feature type="compositionally biased region" description="Acidic residues" evidence="11">
    <location>
        <begin position="394"/>
        <end position="412"/>
    </location>
</feature>
<dbReference type="AlphaFoldDB" id="A0A9P4UVH8"/>
<sequence length="451" mass="50406">MPGRLHQSNNPASEPVSGAAPVGVELPPYEPPKFPLNPTAQRSFAQLSNDAQLNALRKRLEESRKMLANDAGIINDCLTSREARTKKRRNEAGDTQSDQEVDQQLVAFRDKVEKMTKRMDESVRKMIDNQHGIQAAFTGLKDVADRARDNTATQIGTQLRSQTQNQRRRARDDAAAEDVSEDDQDEEYQDFTPTDPSGGTQNVDPPIKRFQQETEDSKTRYQSHSLSARYCREPDYVNFKRVVHDARYPNDEKALPDPSMWFEEEGGAPAPGVTTRSHRHNGEDSDDDDDDIAVQRAKVSTKCPITLTEFQDPVTSRKCNHSFEKGAIFELMSQSVQKGRVKCPVGGCREELTKADLLRDEVLMRKIKRLQRARALEEEEGGDGNEMRHAEVIGSDDDDNDDDENENAVDIDEVLKEEPAATANQRPQSTQTQGSTRSSGVTDLSGSGNMS</sequence>
<dbReference type="CDD" id="cd16651">
    <property type="entry name" value="SPL-RING_NSE2"/>
    <property type="match status" value="1"/>
</dbReference>
<dbReference type="PROSITE" id="PS51044">
    <property type="entry name" value="ZF_SP_RING"/>
    <property type="match status" value="1"/>
</dbReference>
<keyword evidence="6 10" id="KW-0863">Zinc-finger</keyword>
<evidence type="ECO:0000256" key="3">
    <source>
        <dbReference type="ARBA" id="ARBA00008212"/>
    </source>
</evidence>
<feature type="region of interest" description="Disordered" evidence="11">
    <location>
        <begin position="152"/>
        <end position="226"/>
    </location>
</feature>
<proteinExistence type="inferred from homology"/>
<feature type="region of interest" description="Disordered" evidence="11">
    <location>
        <begin position="1"/>
        <end position="40"/>
    </location>
</feature>
<gene>
    <name evidence="13" type="ORF">K431DRAFT_290052</name>
</gene>
<evidence type="ECO:0000256" key="1">
    <source>
        <dbReference type="ARBA" id="ARBA00004123"/>
    </source>
</evidence>
<accession>A0A9P4UVH8</accession>
<keyword evidence="8" id="KW-0862">Zinc</keyword>
<keyword evidence="7" id="KW-0833">Ubl conjugation pathway</keyword>
<feature type="compositionally biased region" description="Polar residues" evidence="11">
    <location>
        <begin position="1"/>
        <end position="12"/>
    </location>
</feature>
<comment type="similarity">
    <text evidence="3">Belongs to the NSE2 family.</text>
</comment>
<feature type="region of interest" description="Disordered" evidence="11">
    <location>
        <begin position="374"/>
        <end position="451"/>
    </location>
</feature>
<feature type="compositionally biased region" description="Basic and acidic residues" evidence="11">
    <location>
        <begin position="206"/>
        <end position="219"/>
    </location>
</feature>
<dbReference type="GO" id="GO:0061665">
    <property type="term" value="F:SUMO ligase activity"/>
    <property type="evidence" value="ECO:0007669"/>
    <property type="project" value="TreeGrafter"/>
</dbReference>
<evidence type="ECO:0000256" key="11">
    <source>
        <dbReference type="SAM" id="MobiDB-lite"/>
    </source>
</evidence>
<evidence type="ECO:0000256" key="9">
    <source>
        <dbReference type="ARBA" id="ARBA00023242"/>
    </source>
</evidence>
<keyword evidence="4" id="KW-0808">Transferase</keyword>
<dbReference type="InterPro" id="IPR004181">
    <property type="entry name" value="Znf_MIZ"/>
</dbReference>
<name>A0A9P4UVH8_9PEZI</name>
<dbReference type="InterPro" id="IPR026846">
    <property type="entry name" value="Nse2(Mms21)"/>
</dbReference>
<dbReference type="OrthoDB" id="756301at2759"/>
<feature type="domain" description="SP-RING-type" evidence="12">
    <location>
        <begin position="288"/>
        <end position="372"/>
    </location>
</feature>
<dbReference type="GO" id="GO:0008270">
    <property type="term" value="F:zinc ion binding"/>
    <property type="evidence" value="ECO:0007669"/>
    <property type="project" value="UniProtKB-KW"/>
</dbReference>
<reference evidence="13" key="1">
    <citation type="journal article" date="2020" name="Stud. Mycol.">
        <title>101 Dothideomycetes genomes: a test case for predicting lifestyles and emergence of pathogens.</title>
        <authorList>
            <person name="Haridas S."/>
            <person name="Albert R."/>
            <person name="Binder M."/>
            <person name="Bloem J."/>
            <person name="Labutti K."/>
            <person name="Salamov A."/>
            <person name="Andreopoulos B."/>
            <person name="Baker S."/>
            <person name="Barry K."/>
            <person name="Bills G."/>
            <person name="Bluhm B."/>
            <person name="Cannon C."/>
            <person name="Castanera R."/>
            <person name="Culley D."/>
            <person name="Daum C."/>
            <person name="Ezra D."/>
            <person name="Gonzalez J."/>
            <person name="Henrissat B."/>
            <person name="Kuo A."/>
            <person name="Liang C."/>
            <person name="Lipzen A."/>
            <person name="Lutzoni F."/>
            <person name="Magnuson J."/>
            <person name="Mondo S."/>
            <person name="Nolan M."/>
            <person name="Ohm R."/>
            <person name="Pangilinan J."/>
            <person name="Park H.-J."/>
            <person name="Ramirez L."/>
            <person name="Alfaro M."/>
            <person name="Sun H."/>
            <person name="Tritt A."/>
            <person name="Yoshinaga Y."/>
            <person name="Zwiers L.-H."/>
            <person name="Turgeon B."/>
            <person name="Goodwin S."/>
            <person name="Spatafora J."/>
            <person name="Crous P."/>
            <person name="Grigoriev I."/>
        </authorList>
    </citation>
    <scope>NUCLEOTIDE SEQUENCE</scope>
    <source>
        <strain evidence="13">CBS 116435</strain>
    </source>
</reference>
<protein>
    <recommendedName>
        <fullName evidence="12">SP-RING-type domain-containing protein</fullName>
    </recommendedName>
</protein>
<comment type="subcellular location">
    <subcellularLocation>
        <location evidence="1">Nucleus</location>
    </subcellularLocation>
</comment>
<dbReference type="GO" id="GO:0016925">
    <property type="term" value="P:protein sumoylation"/>
    <property type="evidence" value="ECO:0007669"/>
    <property type="project" value="TreeGrafter"/>
</dbReference>
<dbReference type="GO" id="GO:0000724">
    <property type="term" value="P:double-strand break repair via homologous recombination"/>
    <property type="evidence" value="ECO:0007669"/>
    <property type="project" value="InterPro"/>
</dbReference>
<dbReference type="EMBL" id="MU003765">
    <property type="protein sequence ID" value="KAF2726195.1"/>
    <property type="molecule type" value="Genomic_DNA"/>
</dbReference>
<keyword evidence="5" id="KW-0479">Metal-binding</keyword>
<feature type="compositionally biased region" description="Low complexity" evidence="11">
    <location>
        <begin position="425"/>
        <end position="442"/>
    </location>
</feature>
<dbReference type="Proteomes" id="UP000799441">
    <property type="component" value="Unassembled WGS sequence"/>
</dbReference>
<feature type="region of interest" description="Disordered" evidence="11">
    <location>
        <begin position="264"/>
        <end position="290"/>
    </location>
</feature>
<dbReference type="PANTHER" id="PTHR21330:SF1">
    <property type="entry name" value="E3 SUMO-PROTEIN LIGASE NSE2"/>
    <property type="match status" value="1"/>
</dbReference>
<evidence type="ECO:0000256" key="10">
    <source>
        <dbReference type="PROSITE-ProRule" id="PRU00452"/>
    </source>
</evidence>
<dbReference type="Gene3D" id="3.30.40.10">
    <property type="entry name" value="Zinc/RING finger domain, C3HC4 (zinc finger)"/>
    <property type="match status" value="1"/>
</dbReference>
<dbReference type="Pfam" id="PF11789">
    <property type="entry name" value="zf-Nse"/>
    <property type="match status" value="1"/>
</dbReference>
<evidence type="ECO:0000313" key="14">
    <source>
        <dbReference type="Proteomes" id="UP000799441"/>
    </source>
</evidence>
<dbReference type="SUPFAM" id="SSF57850">
    <property type="entry name" value="RING/U-box"/>
    <property type="match status" value="1"/>
</dbReference>